<feature type="compositionally biased region" description="Pro residues" evidence="2">
    <location>
        <begin position="32"/>
        <end position="49"/>
    </location>
</feature>
<dbReference type="Ensembl" id="ENSUAMT00000029001.1">
    <property type="protein sequence ID" value="ENSUAMP00000025994.1"/>
    <property type="gene ID" value="ENSUAMG00000020187.1"/>
</dbReference>
<reference evidence="5" key="1">
    <citation type="submission" date="2016-06" db="EMBL/GenBank/DDBJ databases">
        <title>De novo assembly and RNA-Seq shows season-dependent expression and editing in black bear kidneys.</title>
        <authorList>
            <person name="Korstanje R."/>
            <person name="Srivastava A."/>
            <person name="Sarsani V.K."/>
            <person name="Sheehan S.M."/>
            <person name="Seger R.L."/>
            <person name="Barter M.E."/>
            <person name="Lindqvist C."/>
            <person name="Brody L.C."/>
            <person name="Mullikin J.C."/>
        </authorList>
    </citation>
    <scope>NUCLEOTIDE SEQUENCE [LARGE SCALE GENOMIC DNA]</scope>
</reference>
<evidence type="ECO:0000256" key="1">
    <source>
        <dbReference type="ARBA" id="ARBA00023242"/>
    </source>
</evidence>
<dbReference type="InterPro" id="IPR032453">
    <property type="entry name" value="PKNOX/Meis_N"/>
</dbReference>
<protein>
    <submittedName>
        <fullName evidence="4">Meis homeobox 3</fullName>
    </submittedName>
</protein>
<dbReference type="AlphaFoldDB" id="A0A452S215"/>
<accession>A0A452S215</accession>
<organism evidence="4 5">
    <name type="scientific">Ursus americanus</name>
    <name type="common">American black bear</name>
    <name type="synonym">Euarctos americanus</name>
    <dbReference type="NCBI Taxonomy" id="9643"/>
    <lineage>
        <taxon>Eukaryota</taxon>
        <taxon>Metazoa</taxon>
        <taxon>Chordata</taxon>
        <taxon>Craniata</taxon>
        <taxon>Vertebrata</taxon>
        <taxon>Euteleostomi</taxon>
        <taxon>Mammalia</taxon>
        <taxon>Eutheria</taxon>
        <taxon>Laurasiatheria</taxon>
        <taxon>Carnivora</taxon>
        <taxon>Caniformia</taxon>
        <taxon>Ursidae</taxon>
        <taxon>Ursus</taxon>
    </lineage>
</organism>
<dbReference type="Pfam" id="PF16493">
    <property type="entry name" value="Meis_PKNOX_N"/>
    <property type="match status" value="2"/>
</dbReference>
<keyword evidence="1" id="KW-0539">Nucleus</keyword>
<keyword evidence="5" id="KW-1185">Reference proteome</keyword>
<dbReference type="Proteomes" id="UP000291022">
    <property type="component" value="Unassembled WGS sequence"/>
</dbReference>
<dbReference type="GeneTree" id="ENSGT00940000161057"/>
<feature type="domain" description="MEIS N-terminal" evidence="3">
    <location>
        <begin position="102"/>
        <end position="124"/>
    </location>
</feature>
<evidence type="ECO:0000313" key="5">
    <source>
        <dbReference type="Proteomes" id="UP000291022"/>
    </source>
</evidence>
<proteinExistence type="predicted"/>
<sequence length="177" mass="19214">MARRYDELPHYPGIVDSTAALASFSEAVPSAPRAPGPYGPHRPPQPQPPVLDSDGLRREKDEIYGHPLFPLLALVFEKCELATCSPRDGAGAGLGTPPGGDVHDLCDNFCHRYITCLKGKMPIDLVIEDRDGGCREDLEDYPASCPSLPDQVGQGWCTSSETPPSPSLKRKVVFYPL</sequence>
<feature type="region of interest" description="Disordered" evidence="2">
    <location>
        <begin position="26"/>
        <end position="54"/>
    </location>
</feature>
<reference evidence="4" key="3">
    <citation type="submission" date="2025-09" db="UniProtKB">
        <authorList>
            <consortium name="Ensembl"/>
        </authorList>
    </citation>
    <scope>IDENTIFICATION</scope>
</reference>
<name>A0A452S215_URSAM</name>
<feature type="domain" description="MEIS N-terminal" evidence="3">
    <location>
        <begin position="57"/>
        <end position="90"/>
    </location>
</feature>
<evidence type="ECO:0000259" key="3">
    <source>
        <dbReference type="Pfam" id="PF16493"/>
    </source>
</evidence>
<evidence type="ECO:0000256" key="2">
    <source>
        <dbReference type="SAM" id="MobiDB-lite"/>
    </source>
</evidence>
<reference evidence="4" key="2">
    <citation type="submission" date="2025-08" db="UniProtKB">
        <authorList>
            <consortium name="Ensembl"/>
        </authorList>
    </citation>
    <scope>IDENTIFICATION</scope>
</reference>
<evidence type="ECO:0000313" key="4">
    <source>
        <dbReference type="Ensembl" id="ENSUAMP00000025994.1"/>
    </source>
</evidence>